<evidence type="ECO:0000313" key="3">
    <source>
        <dbReference type="Proteomes" id="UP001153269"/>
    </source>
</evidence>
<dbReference type="AlphaFoldDB" id="A0A9N7YQ76"/>
<feature type="region of interest" description="Disordered" evidence="1">
    <location>
        <begin position="1"/>
        <end position="51"/>
    </location>
</feature>
<reference evidence="2" key="1">
    <citation type="submission" date="2020-03" db="EMBL/GenBank/DDBJ databases">
        <authorList>
            <person name="Weist P."/>
        </authorList>
    </citation>
    <scope>NUCLEOTIDE SEQUENCE</scope>
</reference>
<evidence type="ECO:0000313" key="2">
    <source>
        <dbReference type="EMBL" id="CAB1440334.1"/>
    </source>
</evidence>
<protein>
    <submittedName>
        <fullName evidence="2">Uncharacterized protein</fullName>
    </submittedName>
</protein>
<gene>
    <name evidence="2" type="ORF">PLEPLA_LOCUS28100</name>
</gene>
<dbReference type="Proteomes" id="UP001153269">
    <property type="component" value="Unassembled WGS sequence"/>
</dbReference>
<evidence type="ECO:0000256" key="1">
    <source>
        <dbReference type="SAM" id="MobiDB-lite"/>
    </source>
</evidence>
<name>A0A9N7YQ76_PLEPL</name>
<feature type="compositionally biased region" description="Basic residues" evidence="1">
    <location>
        <begin position="33"/>
        <end position="43"/>
    </location>
</feature>
<keyword evidence="3" id="KW-1185">Reference proteome</keyword>
<accession>A0A9N7YQ76</accession>
<comment type="caution">
    <text evidence="2">The sequence shown here is derived from an EMBL/GenBank/DDBJ whole genome shotgun (WGS) entry which is preliminary data.</text>
</comment>
<feature type="compositionally biased region" description="Polar residues" evidence="1">
    <location>
        <begin position="13"/>
        <end position="30"/>
    </location>
</feature>
<feature type="region of interest" description="Disordered" evidence="1">
    <location>
        <begin position="79"/>
        <end position="140"/>
    </location>
</feature>
<sequence>MEYSFLLDMSDRGMSTQNHTTTPSPASRSPHSFCRRRKRRRGGGGRGACISRPEEELTSSCILLKSLNFEDVSNQLLHFQEEEDGRGGGGTRRRREEEELQKAAEQFGEFDPTSPPSEPPNARSAPGTRQSPRAPERASRVIQCSTFGRIRQVRILQEAERLASRRWRQRVGGDRHLREKRYREGGRQPSGTLVQDRPSLLRAACKKEAPPFPAYRSSSPQPLFRFRAC</sequence>
<dbReference type="EMBL" id="CADEAL010002440">
    <property type="protein sequence ID" value="CAB1440334.1"/>
    <property type="molecule type" value="Genomic_DNA"/>
</dbReference>
<proteinExistence type="predicted"/>
<organism evidence="2 3">
    <name type="scientific">Pleuronectes platessa</name>
    <name type="common">European plaice</name>
    <dbReference type="NCBI Taxonomy" id="8262"/>
    <lineage>
        <taxon>Eukaryota</taxon>
        <taxon>Metazoa</taxon>
        <taxon>Chordata</taxon>
        <taxon>Craniata</taxon>
        <taxon>Vertebrata</taxon>
        <taxon>Euteleostomi</taxon>
        <taxon>Actinopterygii</taxon>
        <taxon>Neopterygii</taxon>
        <taxon>Teleostei</taxon>
        <taxon>Neoteleostei</taxon>
        <taxon>Acanthomorphata</taxon>
        <taxon>Carangaria</taxon>
        <taxon>Pleuronectiformes</taxon>
        <taxon>Pleuronectoidei</taxon>
        <taxon>Pleuronectidae</taxon>
        <taxon>Pleuronectes</taxon>
    </lineage>
</organism>